<dbReference type="Gene3D" id="2.30.40.10">
    <property type="entry name" value="Urease, subunit C, domain 1"/>
    <property type="match status" value="1"/>
</dbReference>
<feature type="binding site" evidence="4">
    <location>
        <position position="210"/>
    </location>
    <ligand>
        <name>Zn(2+)</name>
        <dbReference type="ChEBI" id="CHEBI:29105"/>
    </ligand>
</feature>
<dbReference type="EC" id="3.5.4.28" evidence="4"/>
<dbReference type="EC" id="3.5.4.41" evidence="4"/>
<proteinExistence type="inferred from homology"/>
<dbReference type="PANTHER" id="PTHR43794">
    <property type="entry name" value="AMINOHYDROLASE SSNA-RELATED"/>
    <property type="match status" value="1"/>
</dbReference>
<evidence type="ECO:0000313" key="6">
    <source>
        <dbReference type="EMBL" id="HIH69691.1"/>
    </source>
</evidence>
<dbReference type="InterPro" id="IPR023512">
    <property type="entry name" value="Deaminase_MtaD/DadD"/>
</dbReference>
<dbReference type="SUPFAM" id="SSF51556">
    <property type="entry name" value="Metallo-dependent hydrolases"/>
    <property type="match status" value="1"/>
</dbReference>
<dbReference type="EC" id="3.5.4.4" evidence="4"/>
<accession>A0A832VMV9</accession>
<name>A0A832VMV9_9EURY</name>
<dbReference type="PANTHER" id="PTHR43794:SF11">
    <property type="entry name" value="AMIDOHYDROLASE-RELATED DOMAIN-CONTAINING PROTEIN"/>
    <property type="match status" value="1"/>
</dbReference>
<comment type="subunit">
    <text evidence="4">Homotetramer.</text>
</comment>
<dbReference type="InterPro" id="IPR032466">
    <property type="entry name" value="Metal_Hydrolase"/>
</dbReference>
<comment type="catalytic activity">
    <reaction evidence="4">
        <text>S-methyl-5'-thioadenosine + H2O + H(+) = S-methyl-5'-thioinosine + NH4(+)</text>
        <dbReference type="Rhea" id="RHEA:25025"/>
        <dbReference type="ChEBI" id="CHEBI:15377"/>
        <dbReference type="ChEBI" id="CHEBI:15378"/>
        <dbReference type="ChEBI" id="CHEBI:17509"/>
        <dbReference type="ChEBI" id="CHEBI:28938"/>
        <dbReference type="ChEBI" id="CHEBI:48595"/>
        <dbReference type="EC" id="3.5.4.31"/>
    </reaction>
</comment>
<dbReference type="InterPro" id="IPR006680">
    <property type="entry name" value="Amidohydro-rel"/>
</dbReference>
<feature type="binding site" evidence="4">
    <location>
        <position position="91"/>
    </location>
    <ligand>
        <name>substrate</name>
    </ligand>
</feature>
<comment type="pathway">
    <text evidence="4">Amino-acid biosynthesis; S-adenosyl-L-methionine biosynthesis.</text>
</comment>
<protein>
    <recommendedName>
        <fullName evidence="4">5'-deoxyadenosine deaminase</fullName>
        <shortName evidence="4">5'-dA deaminase</shortName>
        <ecNumber evidence="4">3.5.4.41</ecNumber>
    </recommendedName>
    <alternativeName>
        <fullName evidence="4">5'-methylthioadenosine deaminase</fullName>
        <shortName evidence="4">MTA deaminase</shortName>
        <ecNumber evidence="4">3.5.4.31</ecNumber>
    </alternativeName>
    <alternativeName>
        <fullName evidence="4">Adenosine deaminase</fullName>
        <ecNumber evidence="4">3.5.4.4</ecNumber>
    </alternativeName>
    <alternativeName>
        <fullName evidence="4">S-adenosylhomocysteine deaminase</fullName>
        <shortName evidence="4">SAH deaminase</shortName>
        <ecNumber evidence="4">3.5.4.28</ecNumber>
    </alternativeName>
</protein>
<dbReference type="GO" id="GO:0050270">
    <property type="term" value="F:S-adenosylhomocysteine deaminase activity"/>
    <property type="evidence" value="ECO:0007669"/>
    <property type="project" value="UniProtKB-EC"/>
</dbReference>
<dbReference type="InterPro" id="IPR050287">
    <property type="entry name" value="MTA/SAH_deaminase"/>
</dbReference>
<evidence type="ECO:0000256" key="1">
    <source>
        <dbReference type="ARBA" id="ARBA00022723"/>
    </source>
</evidence>
<comment type="catalytic activity">
    <reaction evidence="4">
        <text>S-adenosyl-L-homocysteine + H2O + H(+) = S-inosyl-L-homocysteine + NH4(+)</text>
        <dbReference type="Rhea" id="RHEA:20716"/>
        <dbReference type="ChEBI" id="CHEBI:15377"/>
        <dbReference type="ChEBI" id="CHEBI:15378"/>
        <dbReference type="ChEBI" id="CHEBI:28938"/>
        <dbReference type="ChEBI" id="CHEBI:57856"/>
        <dbReference type="ChEBI" id="CHEBI:57985"/>
        <dbReference type="EC" id="3.5.4.28"/>
    </reaction>
</comment>
<dbReference type="RefSeq" id="WP_042687906.1">
    <property type="nucleotide sequence ID" value="NZ_DUIH01000011.1"/>
</dbReference>
<keyword evidence="3 4" id="KW-0862">Zinc</keyword>
<evidence type="ECO:0000256" key="3">
    <source>
        <dbReference type="ARBA" id="ARBA00022833"/>
    </source>
</evidence>
<feature type="binding site" evidence="4">
    <location>
        <position position="183"/>
    </location>
    <ligand>
        <name>substrate</name>
    </ligand>
</feature>
<comment type="similarity">
    <text evidence="4">Belongs to the metallo-dependent hydrolases superfamily. MTA/SAH deaminase family.</text>
</comment>
<dbReference type="InterPro" id="IPR011059">
    <property type="entry name" value="Metal-dep_hydrolase_composite"/>
</dbReference>
<evidence type="ECO:0000256" key="4">
    <source>
        <dbReference type="HAMAP-Rule" id="MF_01281"/>
    </source>
</evidence>
<dbReference type="EC" id="3.5.4.31" evidence="4"/>
<evidence type="ECO:0000256" key="2">
    <source>
        <dbReference type="ARBA" id="ARBA00022801"/>
    </source>
</evidence>
<comment type="catalytic activity">
    <reaction evidence="4">
        <text>adenosine + H2O + H(+) = inosine + NH4(+)</text>
        <dbReference type="Rhea" id="RHEA:24408"/>
        <dbReference type="ChEBI" id="CHEBI:15377"/>
        <dbReference type="ChEBI" id="CHEBI:15378"/>
        <dbReference type="ChEBI" id="CHEBI:16335"/>
        <dbReference type="ChEBI" id="CHEBI:17596"/>
        <dbReference type="ChEBI" id="CHEBI:28938"/>
        <dbReference type="EC" id="3.5.4.4"/>
    </reaction>
</comment>
<organism evidence="6 7">
    <name type="scientific">Methermicoccus shengliensis</name>
    <dbReference type="NCBI Taxonomy" id="660064"/>
    <lineage>
        <taxon>Archaea</taxon>
        <taxon>Methanobacteriati</taxon>
        <taxon>Methanobacteriota</taxon>
        <taxon>Stenosarchaea group</taxon>
        <taxon>Methanomicrobia</taxon>
        <taxon>Methanosarcinales</taxon>
        <taxon>Methermicoccaceae</taxon>
        <taxon>Methermicoccus</taxon>
    </lineage>
</organism>
<feature type="domain" description="Amidohydrolase-related" evidence="5">
    <location>
        <begin position="53"/>
        <end position="399"/>
    </location>
</feature>
<comment type="cofactor">
    <cofactor evidence="4">
        <name>Zn(2+)</name>
        <dbReference type="ChEBI" id="CHEBI:29105"/>
    </cofactor>
    <text evidence="4">Binds 1 zinc ion per subunit.</text>
</comment>
<dbReference type="HAMAP" id="MF_01281">
    <property type="entry name" value="MTA_SAH_deamin"/>
    <property type="match status" value="1"/>
</dbReference>
<keyword evidence="1 4" id="KW-0479">Metal-binding</keyword>
<reference evidence="6" key="1">
    <citation type="journal article" date="2020" name="bioRxiv">
        <title>A rank-normalized archaeal taxonomy based on genome phylogeny resolves widespread incomplete and uneven classifications.</title>
        <authorList>
            <person name="Rinke C."/>
            <person name="Chuvochina M."/>
            <person name="Mussig A.J."/>
            <person name="Chaumeil P.-A."/>
            <person name="Waite D.W."/>
            <person name="Whitman W.B."/>
            <person name="Parks D.H."/>
            <person name="Hugenholtz P."/>
        </authorList>
    </citation>
    <scope>NUCLEOTIDE SEQUENCE</scope>
    <source>
        <strain evidence="6">UBA12518</strain>
    </source>
</reference>
<comment type="function">
    <text evidence="4">Catalyzes the deamination of three SAM-derived enzymatic products, namely 5'-deoxyadenosine, S-adenosyl-L-homocysteine, and 5'-methylthioadenosine, to produce the inosine analogs. Can also deaminate adenosine. The preferred substrate for this enzyme is 5'-deoxyadenosine, but all these substrates are efficiently deaminated. Likely functions in a S-adenosyl-L-methionine (SAM) recycling pathway from S-adenosyl-L-homocysteine (SAH) produced from SAM-dependent methylation reactions. May also be involved in the recycling of 5'-deoxyadenosine, whereupon the 5'-deoxyribose moiety of 5'-deoxyinosine is further metabolized to deoxyhexoses used for the biosynthesis of aromatic amino acids in methanogens.</text>
</comment>
<dbReference type="FunFam" id="3.20.20.140:FF:000014">
    <property type="entry name" value="5-methylthioadenosine/S-adenosylhomocysteine deaminase"/>
    <property type="match status" value="1"/>
</dbReference>
<feature type="binding site" evidence="4">
    <location>
        <position position="213"/>
    </location>
    <ligand>
        <name>substrate</name>
    </ligand>
</feature>
<dbReference type="GO" id="GO:0046872">
    <property type="term" value="F:metal ion binding"/>
    <property type="evidence" value="ECO:0007669"/>
    <property type="project" value="UniProtKB-KW"/>
</dbReference>
<dbReference type="GO" id="GO:0006556">
    <property type="term" value="P:S-adenosylmethionine biosynthetic process"/>
    <property type="evidence" value="ECO:0007669"/>
    <property type="project" value="UniProtKB-UniRule"/>
</dbReference>
<keyword evidence="2 4" id="KW-0378">Hydrolase</keyword>
<dbReference type="AlphaFoldDB" id="A0A832VMV9"/>
<sequence>MNAELLIKGGLVLVGDGSPPKRADVVIDEGKLVRVGEARGISADEVIDGSGRLVMPAFVNTHTHLAMTLFRGYADDLSLDVWLGEHIWPIEAKLRASHVRAGALMGALELIRSGVGTFCDMYFFMDEVARVIEESGLRGFIGHGMIELGDERRGKKELSEARRLVREYEGHADGRVRTMYAPHAPYTCSLEFLHRVREVADEDGVGIHMHLLETQKEKEELEERHGRSIVSVLSEMGFLGGDVLAAHCVWLSDEDIRLLHHHNVKVSHNPVSNMKLASGVAKVPEMLDAGINISLGTDGCASNNNLDMLGEMKAAALLHKVFRLSPTVMSAPTVLQMATLSGYRALGLNGGLLREGYDADLVMLDLTSERLLPLHNVVSNIVYSASPCDVVSTIVQGKVLMHERVVRTLDAREVAFQFARAVDELFESKA</sequence>
<dbReference type="GO" id="GO:0004000">
    <property type="term" value="F:adenosine deaminase activity"/>
    <property type="evidence" value="ECO:0007669"/>
    <property type="project" value="UniProtKB-UniRule"/>
</dbReference>
<evidence type="ECO:0000259" key="5">
    <source>
        <dbReference type="Pfam" id="PF01979"/>
    </source>
</evidence>
<feature type="binding site" evidence="4">
    <location>
        <position position="64"/>
    </location>
    <ligand>
        <name>Zn(2+)</name>
        <dbReference type="ChEBI" id="CHEBI:29105"/>
    </ligand>
</feature>
<feature type="binding site" evidence="4">
    <location>
        <position position="298"/>
    </location>
    <ligand>
        <name>substrate</name>
    </ligand>
</feature>
<dbReference type="GO" id="GO:0090614">
    <property type="term" value="F:5'-methylthioadenosine deaminase activity"/>
    <property type="evidence" value="ECO:0007669"/>
    <property type="project" value="UniProtKB-EC"/>
</dbReference>
<dbReference type="CDD" id="cd01298">
    <property type="entry name" value="ATZ_TRZ_like"/>
    <property type="match status" value="1"/>
</dbReference>
<dbReference type="Proteomes" id="UP000600363">
    <property type="component" value="Unassembled WGS sequence"/>
</dbReference>
<feature type="binding site" evidence="4">
    <location>
        <position position="298"/>
    </location>
    <ligand>
        <name>Zn(2+)</name>
        <dbReference type="ChEBI" id="CHEBI:29105"/>
    </ligand>
</feature>
<feature type="binding site" evidence="4">
    <location>
        <position position="62"/>
    </location>
    <ligand>
        <name>Zn(2+)</name>
        <dbReference type="ChEBI" id="CHEBI:29105"/>
    </ligand>
</feature>
<comment type="caution">
    <text evidence="6">The sequence shown here is derived from an EMBL/GenBank/DDBJ whole genome shotgun (WGS) entry which is preliminary data.</text>
</comment>
<dbReference type="GO" id="GO:0090613">
    <property type="term" value="F:5'-deoxyadenosine deaminase activity"/>
    <property type="evidence" value="ECO:0007669"/>
    <property type="project" value="UniProtKB-UniRule"/>
</dbReference>
<dbReference type="EMBL" id="DUIH01000011">
    <property type="protein sequence ID" value="HIH69691.1"/>
    <property type="molecule type" value="Genomic_DNA"/>
</dbReference>
<evidence type="ECO:0000313" key="7">
    <source>
        <dbReference type="Proteomes" id="UP000600363"/>
    </source>
</evidence>
<dbReference type="Gene3D" id="3.20.20.140">
    <property type="entry name" value="Metal-dependent hydrolases"/>
    <property type="match status" value="1"/>
</dbReference>
<dbReference type="UniPathway" id="UPA00315"/>
<feature type="binding site" evidence="4">
    <location>
        <position position="153"/>
    </location>
    <ligand>
        <name>substrate</name>
    </ligand>
</feature>
<comment type="catalytic activity">
    <reaction evidence="4">
        <text>5'-deoxyadenosine + H2O + H(+) = 5'-deoxyinosine + NH4(+)</text>
        <dbReference type="Rhea" id="RHEA:42892"/>
        <dbReference type="ChEBI" id="CHEBI:15377"/>
        <dbReference type="ChEBI" id="CHEBI:15378"/>
        <dbReference type="ChEBI" id="CHEBI:17319"/>
        <dbReference type="ChEBI" id="CHEBI:28938"/>
        <dbReference type="ChEBI" id="CHEBI:82775"/>
        <dbReference type="EC" id="3.5.4.41"/>
    </reaction>
</comment>
<comment type="caution">
    <text evidence="4">Lacks conserved residue(s) required for the propagation of feature annotation.</text>
</comment>
<dbReference type="SUPFAM" id="SSF51338">
    <property type="entry name" value="Composite domain of metallo-dependent hydrolases"/>
    <property type="match status" value="1"/>
</dbReference>
<gene>
    <name evidence="4" type="primary">dadD</name>
    <name evidence="6" type="ORF">HA299_03600</name>
</gene>
<dbReference type="Pfam" id="PF01979">
    <property type="entry name" value="Amidohydro_1"/>
    <property type="match status" value="1"/>
</dbReference>
<comment type="miscellaneous">
    <text evidence="4">SAH is a product of SAM methyltransferases and is known to be a feedback inhibitor of these enzymes. As a result of this inhibition, organisms have evolved efficient enzymes to metabolize SAH via different pathways. The pathway found in methanogens differs from the canonical pathway, it uses the deamination of S-adenosyl-L-homocysteine to form S-inosyl-L-homocysteine for the regeneration of SAM from S-adenosyl-L-homocysteine. 5'-deoxyadenosine is a radical SAM enzyme reaction product which strongly inhibits radical SAM enzymes. A pathway for removing this product must be present in methanogens where the MTA/SAH nucleosidase which normally metabolizes this compound is absent.</text>
</comment>